<reference evidence="2 3" key="1">
    <citation type="submission" date="2024-06" db="EMBL/GenBank/DDBJ databases">
        <title>Genomic Encyclopedia of Type Strains, Phase V (KMG-V): Genome sequencing to study the core and pangenomes of soil and plant-associated prokaryotes.</title>
        <authorList>
            <person name="Whitman W."/>
        </authorList>
    </citation>
    <scope>NUCLEOTIDE SEQUENCE [LARGE SCALE GENOMIC DNA]</scope>
    <source>
        <strain evidence="2 3">NE40</strain>
    </source>
</reference>
<dbReference type="CDD" id="cd13568">
    <property type="entry name" value="PBP2_TAXI_TRAP_like_3"/>
    <property type="match status" value="1"/>
</dbReference>
<organism evidence="2 3">
    <name type="scientific">Endozoicomonas lisbonensis</name>
    <dbReference type="NCBI Taxonomy" id="3120522"/>
    <lineage>
        <taxon>Bacteria</taxon>
        <taxon>Pseudomonadati</taxon>
        <taxon>Pseudomonadota</taxon>
        <taxon>Gammaproteobacteria</taxon>
        <taxon>Oceanospirillales</taxon>
        <taxon>Endozoicomonadaceae</taxon>
        <taxon>Endozoicomonas</taxon>
    </lineage>
</organism>
<dbReference type="Pfam" id="PF16868">
    <property type="entry name" value="NMT1_3"/>
    <property type="match status" value="1"/>
</dbReference>
<comment type="caution">
    <text evidence="2">The sequence shown here is derived from an EMBL/GenBank/DDBJ whole genome shotgun (WGS) entry which is preliminary data.</text>
</comment>
<dbReference type="SUPFAM" id="SSF53850">
    <property type="entry name" value="Periplasmic binding protein-like II"/>
    <property type="match status" value="1"/>
</dbReference>
<evidence type="ECO:0000313" key="3">
    <source>
        <dbReference type="Proteomes" id="UP001549366"/>
    </source>
</evidence>
<keyword evidence="1" id="KW-0732">Signal</keyword>
<dbReference type="PANTHER" id="PTHR42941">
    <property type="entry name" value="SLL1037 PROTEIN"/>
    <property type="match status" value="1"/>
</dbReference>
<dbReference type="EMBL" id="JBEWTB010000002">
    <property type="protein sequence ID" value="MET4758923.1"/>
    <property type="molecule type" value="Genomic_DNA"/>
</dbReference>
<feature type="signal peptide" evidence="1">
    <location>
        <begin position="1"/>
        <end position="25"/>
    </location>
</feature>
<gene>
    <name evidence="2" type="ORF">V5J35_004115</name>
</gene>
<dbReference type="Gene3D" id="3.40.190.10">
    <property type="entry name" value="Periplasmic binding protein-like II"/>
    <property type="match status" value="2"/>
</dbReference>
<dbReference type="RefSeq" id="WP_354008963.1">
    <property type="nucleotide sequence ID" value="NZ_JBEWTA010000001.1"/>
</dbReference>
<name>A0ABV2SPT8_9GAMM</name>
<feature type="chain" id="PRO_5047379439" evidence="1">
    <location>
        <begin position="26"/>
        <end position="328"/>
    </location>
</feature>
<dbReference type="PANTHER" id="PTHR42941:SF1">
    <property type="entry name" value="SLL1037 PROTEIN"/>
    <property type="match status" value="1"/>
</dbReference>
<evidence type="ECO:0000256" key="1">
    <source>
        <dbReference type="SAM" id="SignalP"/>
    </source>
</evidence>
<sequence>MTLLKKLSMAIFGAGIAVSAVSANAQNVQQQFVTIGTGGVTGVYYPTGGAICRLVNRTRKDTGIRCSVESTGGSSYNLNTIRAGDMDMGIVQSDWQYHATNGTSKFKPNGPDKELRAVFSLHPEAFTVLARKDANIKTFEDLKGKRVNIGNPGSGQRGTMEQMMAAKGWTTKAFSLTSELKSSEQAKALCDNKIDAFVFTAGHPSGSLKEATTSCDTNLVTVSGPAVEKLLSENPYYRTATIPGGMYRGNDADVQTFGVAATFVASTRLSDETVYQVTKSVFEDLSTFKQMHQAFGTLKKEEMISDGLSAPLHEGAKRYFMEAGLIKN</sequence>
<accession>A0ABV2SPT8</accession>
<protein>
    <submittedName>
        <fullName evidence="2">TRAP transporter TAXI family solute receptor</fullName>
    </submittedName>
</protein>
<keyword evidence="2" id="KW-0675">Receptor</keyword>
<evidence type="ECO:0000313" key="2">
    <source>
        <dbReference type="EMBL" id="MET4758923.1"/>
    </source>
</evidence>
<proteinExistence type="predicted"/>
<dbReference type="Proteomes" id="UP001549366">
    <property type="component" value="Unassembled WGS sequence"/>
</dbReference>
<dbReference type="NCBIfam" id="TIGR02122">
    <property type="entry name" value="TRAP_TAXI"/>
    <property type="match status" value="1"/>
</dbReference>
<dbReference type="InterPro" id="IPR011852">
    <property type="entry name" value="TRAP_TAXI"/>
</dbReference>
<keyword evidence="3" id="KW-1185">Reference proteome</keyword>